<dbReference type="AlphaFoldDB" id="A0A934WW04"/>
<dbReference type="RefSeq" id="WP_201429642.1">
    <property type="nucleotide sequence ID" value="NZ_JAEQBW010000001.1"/>
</dbReference>
<reference evidence="1" key="1">
    <citation type="submission" date="2021-01" db="EMBL/GenBank/DDBJ databases">
        <title>Marivirga aurantiaca sp. nov., isolated from intertidal surface sediments.</title>
        <authorList>
            <person name="Zhang M."/>
        </authorList>
    </citation>
    <scope>NUCLEOTIDE SEQUENCE</scope>
    <source>
        <strain evidence="1">S37H4</strain>
    </source>
</reference>
<evidence type="ECO:0008006" key="3">
    <source>
        <dbReference type="Google" id="ProtNLM"/>
    </source>
</evidence>
<proteinExistence type="predicted"/>
<sequence length="417" mass="48362">MKRLIIIVLVIMGILKWHIVSAQENFISGYIIKNSNDTIFGLLDYRNWKKNPNRVTFKNNLKGNPVTYEPTEILEFAMGNEIYVRGIVNTEISSVQTNSLQHSPQLEIIVDTTFLQVLIRGEKSLYYYQKPEGRENFYIKQGTGFELLVYKRYLKQKDDKNVIIDNKKYLGQLSLYLKDCATIKLEKTQYKLNSLMELFQDYYNCTQSDISFQKEREKIDIEFGALLGASLTSLKFGSSAFDYLVDAEYNSSIDFTTGLFLDVLLLRNQRKWSIYNELLFTTYKVKGKYEVFRNESYYTITSTEIGYSYLKVNSLLRFKYPIGNLFLFINGGISNGLAINEKNYKKIDSKLYASERVVEESALEGSRRYEQGYILGTGIKHNKLSFEIRYEGGNGMSGYANLSSSTKRYFLLLGYKF</sequence>
<accession>A0A934WW04</accession>
<protein>
    <recommendedName>
        <fullName evidence="3">Outer membrane protein beta-barrel domain-containing protein</fullName>
    </recommendedName>
</protein>
<evidence type="ECO:0000313" key="2">
    <source>
        <dbReference type="Proteomes" id="UP000611723"/>
    </source>
</evidence>
<gene>
    <name evidence="1" type="ORF">JKA74_02845</name>
</gene>
<dbReference type="Proteomes" id="UP000611723">
    <property type="component" value="Unassembled WGS sequence"/>
</dbReference>
<dbReference type="EMBL" id="JAEQBW010000001">
    <property type="protein sequence ID" value="MBK6263962.1"/>
    <property type="molecule type" value="Genomic_DNA"/>
</dbReference>
<comment type="caution">
    <text evidence="1">The sequence shown here is derived from an EMBL/GenBank/DDBJ whole genome shotgun (WGS) entry which is preliminary data.</text>
</comment>
<organism evidence="1 2">
    <name type="scientific">Marivirga aurantiaca</name>
    <dbReference type="NCBI Taxonomy" id="2802615"/>
    <lineage>
        <taxon>Bacteria</taxon>
        <taxon>Pseudomonadati</taxon>
        <taxon>Bacteroidota</taxon>
        <taxon>Cytophagia</taxon>
        <taxon>Cytophagales</taxon>
        <taxon>Marivirgaceae</taxon>
        <taxon>Marivirga</taxon>
    </lineage>
</organism>
<evidence type="ECO:0000313" key="1">
    <source>
        <dbReference type="EMBL" id="MBK6263962.1"/>
    </source>
</evidence>
<keyword evidence="2" id="KW-1185">Reference proteome</keyword>
<name>A0A934WW04_9BACT</name>